<dbReference type="EMBL" id="FMYH01000002">
    <property type="protein sequence ID" value="SDC40499.1"/>
    <property type="molecule type" value="Genomic_DNA"/>
</dbReference>
<dbReference type="InterPro" id="IPR025326">
    <property type="entry name" value="DUF4232"/>
</dbReference>
<name>A0A1G6LB98_9MICO</name>
<evidence type="ECO:0000256" key="1">
    <source>
        <dbReference type="SAM" id="MobiDB-lite"/>
    </source>
</evidence>
<organism evidence="3 4">
    <name type="scientific">Sanguibacter gelidistatuariae</name>
    <dbReference type="NCBI Taxonomy" id="1814289"/>
    <lineage>
        <taxon>Bacteria</taxon>
        <taxon>Bacillati</taxon>
        <taxon>Actinomycetota</taxon>
        <taxon>Actinomycetes</taxon>
        <taxon>Micrococcales</taxon>
        <taxon>Sanguibacteraceae</taxon>
        <taxon>Sanguibacter</taxon>
    </lineage>
</organism>
<dbReference type="Pfam" id="PF14016">
    <property type="entry name" value="DUF4232"/>
    <property type="match status" value="1"/>
</dbReference>
<dbReference type="Proteomes" id="UP000199039">
    <property type="component" value="Unassembled WGS sequence"/>
</dbReference>
<sequence length="269" mass="27078">MQASLDVVPSRSMSSPPARPRSGRRLRATFALSVAVLAIGGCTATGTAAGTGTATGTESATPPTAVTAAPSSVPGSAELDLAPGWDEQGDGEILPDADLTPGDLAGMLRLQATATSTSTSCRPDTVALSLTFADAAMGHRYGVLEVVNTSSVACSVQGYPWIGARGAWGSSFQLAAEQRDPIDQAATQDQVMLAPGASAVANVEWTGELAGAESEPISLLVLQLTSDGEATGHPVSAESAGIGVPDTGIDIGMMTTVRIGPLRAESAED</sequence>
<accession>A0A1G6LB98</accession>
<dbReference type="AlphaFoldDB" id="A0A1G6LB98"/>
<proteinExistence type="predicted"/>
<evidence type="ECO:0000259" key="2">
    <source>
        <dbReference type="Pfam" id="PF14016"/>
    </source>
</evidence>
<keyword evidence="4" id="KW-1185">Reference proteome</keyword>
<dbReference type="STRING" id="1814289.SAMN05216410_1814"/>
<reference evidence="3 4" key="1">
    <citation type="submission" date="2016-09" db="EMBL/GenBank/DDBJ databases">
        <authorList>
            <person name="Capua I."/>
            <person name="De Benedictis P."/>
            <person name="Joannis T."/>
            <person name="Lombin L.H."/>
            <person name="Cattoli G."/>
        </authorList>
    </citation>
    <scope>NUCLEOTIDE SEQUENCE [LARGE SCALE GENOMIC DNA]</scope>
    <source>
        <strain evidence="3 4">ISLP-3</strain>
    </source>
</reference>
<gene>
    <name evidence="3" type="ORF">SAMN05216410_1814</name>
</gene>
<feature type="region of interest" description="Disordered" evidence="1">
    <location>
        <begin position="1"/>
        <end position="24"/>
    </location>
</feature>
<evidence type="ECO:0000313" key="3">
    <source>
        <dbReference type="EMBL" id="SDC40499.1"/>
    </source>
</evidence>
<evidence type="ECO:0000313" key="4">
    <source>
        <dbReference type="Proteomes" id="UP000199039"/>
    </source>
</evidence>
<feature type="region of interest" description="Disordered" evidence="1">
    <location>
        <begin position="50"/>
        <end position="73"/>
    </location>
</feature>
<feature type="domain" description="DUF4232" evidence="2">
    <location>
        <begin position="121"/>
        <end position="236"/>
    </location>
</feature>
<protein>
    <recommendedName>
        <fullName evidence="2">DUF4232 domain-containing protein</fullName>
    </recommendedName>
</protein>